<dbReference type="Proteomes" id="UP000010473">
    <property type="component" value="Chromosome"/>
</dbReference>
<evidence type="ECO:0000313" key="1">
    <source>
        <dbReference type="EMBL" id="AFZ36900.1"/>
    </source>
</evidence>
<dbReference type="HOGENOM" id="CLU_160064_0_0_3"/>
<organism evidence="1 2">
    <name type="scientific">Stanieria cyanosphaera (strain ATCC 29371 / PCC 7437)</name>
    <dbReference type="NCBI Taxonomy" id="111780"/>
    <lineage>
        <taxon>Bacteria</taxon>
        <taxon>Bacillati</taxon>
        <taxon>Cyanobacteriota</taxon>
        <taxon>Cyanophyceae</taxon>
        <taxon>Pleurocapsales</taxon>
        <taxon>Dermocarpellaceae</taxon>
        <taxon>Stanieria</taxon>
    </lineage>
</organism>
<dbReference type="KEGG" id="scs:Sta7437_3394"/>
<protein>
    <submittedName>
        <fullName evidence="1">Uncharacterized protein</fullName>
    </submittedName>
</protein>
<dbReference type="AlphaFoldDB" id="K9XWD5"/>
<keyword evidence="2" id="KW-1185">Reference proteome</keyword>
<dbReference type="OrthoDB" id="530474at2"/>
<reference evidence="2" key="1">
    <citation type="journal article" date="2013" name="Proc. Natl. Acad. Sci. U.S.A.">
        <title>Improving the coverage of the cyanobacterial phylum using diversity-driven genome sequencing.</title>
        <authorList>
            <person name="Shih P.M."/>
            <person name="Wu D."/>
            <person name="Latifi A."/>
            <person name="Axen S.D."/>
            <person name="Fewer D.P."/>
            <person name="Talla E."/>
            <person name="Calteau A."/>
            <person name="Cai F."/>
            <person name="Tandeau de Marsac N."/>
            <person name="Rippka R."/>
            <person name="Herdman M."/>
            <person name="Sivonen K."/>
            <person name="Coursin T."/>
            <person name="Laurent T."/>
            <person name="Goodwin L."/>
            <person name="Nolan M."/>
            <person name="Davenport K.W."/>
            <person name="Han C.S."/>
            <person name="Rubin E.M."/>
            <person name="Eisen J.A."/>
            <person name="Woyke T."/>
            <person name="Gugger M."/>
            <person name="Kerfeld C.A."/>
        </authorList>
    </citation>
    <scope>NUCLEOTIDE SEQUENCE [LARGE SCALE GENOMIC DNA]</scope>
    <source>
        <strain evidence="2">ATCC 29371 / PCC 7437</strain>
    </source>
</reference>
<evidence type="ECO:0000313" key="2">
    <source>
        <dbReference type="Proteomes" id="UP000010473"/>
    </source>
</evidence>
<dbReference type="RefSeq" id="WP_015194562.1">
    <property type="nucleotide sequence ID" value="NC_019748.1"/>
</dbReference>
<sequence length="125" mass="14130">MLKLTYTEKGFYLELLTDLLEEWLANRVLLCLRAATSIYVEPSTASFLLPTNSTCIKELKALQQDNDEILELIDSDRDCLEISLQGTWLTSTEDSEEGIFVCQLTPRAELLLSQLWQAANLEASV</sequence>
<name>K9XWD5_STAC7</name>
<proteinExistence type="predicted"/>
<gene>
    <name evidence="1" type="ordered locus">Sta7437_3394</name>
</gene>
<dbReference type="NCBIfam" id="NF045647">
    <property type="entry name" value="alr0857_fam"/>
    <property type="match status" value="1"/>
</dbReference>
<dbReference type="EMBL" id="CP003653">
    <property type="protein sequence ID" value="AFZ36900.1"/>
    <property type="molecule type" value="Genomic_DNA"/>
</dbReference>
<dbReference type="InterPro" id="IPR054664">
    <property type="entry name" value="Alr0857-like"/>
</dbReference>
<dbReference type="STRING" id="111780.Sta7437_3394"/>
<dbReference type="eggNOG" id="ENOG5032S84">
    <property type="taxonomic scope" value="Bacteria"/>
</dbReference>
<accession>K9XWD5</accession>